<dbReference type="RefSeq" id="WP_090008235.1">
    <property type="nucleotide sequence ID" value="NZ_FNET01000010.1"/>
</dbReference>
<feature type="domain" description="ApeI dehydratase-like" evidence="1">
    <location>
        <begin position="16"/>
        <end position="93"/>
    </location>
</feature>
<dbReference type="InterPro" id="IPR054545">
    <property type="entry name" value="ApeI-like"/>
</dbReference>
<accession>A0A1G9JID4</accession>
<reference evidence="3" key="1">
    <citation type="submission" date="2016-10" db="EMBL/GenBank/DDBJ databases">
        <authorList>
            <person name="Varghese N."/>
            <person name="Submissions S."/>
        </authorList>
    </citation>
    <scope>NUCLEOTIDE SEQUENCE [LARGE SCALE GENOMIC DNA]</scope>
    <source>
        <strain evidence="3">DSM 44796</strain>
    </source>
</reference>
<gene>
    <name evidence="2" type="ORF">SAMN04488074_110264</name>
</gene>
<protein>
    <submittedName>
        <fullName evidence="2">3-hydroxyacyl-[acyl-carrier-protein] dehydratase</fullName>
    </submittedName>
</protein>
<dbReference type="EMBL" id="FNET01000010">
    <property type="protein sequence ID" value="SDL37360.1"/>
    <property type="molecule type" value="Genomic_DNA"/>
</dbReference>
<dbReference type="Gene3D" id="3.10.129.10">
    <property type="entry name" value="Hotdog Thioesterase"/>
    <property type="match status" value="1"/>
</dbReference>
<dbReference type="Pfam" id="PF22818">
    <property type="entry name" value="ApeI-like"/>
    <property type="match status" value="1"/>
</dbReference>
<dbReference type="Proteomes" id="UP000199682">
    <property type="component" value="Unassembled WGS sequence"/>
</dbReference>
<dbReference type="AlphaFoldDB" id="A0A1G9JID4"/>
<name>A0A1G9JID4_9PSEU</name>
<dbReference type="SUPFAM" id="SSF54637">
    <property type="entry name" value="Thioesterase/thiol ester dehydrase-isomerase"/>
    <property type="match status" value="1"/>
</dbReference>
<dbReference type="InterPro" id="IPR029069">
    <property type="entry name" value="HotDog_dom_sf"/>
</dbReference>
<evidence type="ECO:0000259" key="1">
    <source>
        <dbReference type="Pfam" id="PF22818"/>
    </source>
</evidence>
<evidence type="ECO:0000313" key="2">
    <source>
        <dbReference type="EMBL" id="SDL37360.1"/>
    </source>
</evidence>
<proteinExistence type="predicted"/>
<evidence type="ECO:0000313" key="3">
    <source>
        <dbReference type="Proteomes" id="UP000199682"/>
    </source>
</evidence>
<organism evidence="2 3">
    <name type="scientific">Lentzea albidocapillata subsp. violacea</name>
    <dbReference type="NCBI Taxonomy" id="128104"/>
    <lineage>
        <taxon>Bacteria</taxon>
        <taxon>Bacillati</taxon>
        <taxon>Actinomycetota</taxon>
        <taxon>Actinomycetes</taxon>
        <taxon>Pseudonocardiales</taxon>
        <taxon>Pseudonocardiaceae</taxon>
        <taxon>Lentzea</taxon>
    </lineage>
</organism>
<sequence length="118" mass="12648">MNGWDVRVVGADGPVVRAAVDIDPAHPVLEGHYPGFPILPGLYLVEYVHSLVRATRGVRRPVALERVRFAAPVYGGDTVDLAAELSEKDGVLRCAATASVGERTVAQIRLRYATGGVR</sequence>